<sequence>MENSSINSQISDAQVCYCGQFSVIKTSWTENNPGRRFRGCTFYDRPDACDYFSWVDPPPHPRYKVVINGLLRKATNNGNGEMKMRRLVKMYQIALVVVLVGAIIYKFVMWNAVVESYGCHGICVCKNASKSNLNAVMLWFNVMLFVFVKWFKSNV</sequence>
<proteinExistence type="predicted"/>
<organism evidence="7 8">
    <name type="scientific">Forsythia ovata</name>
    <dbReference type="NCBI Taxonomy" id="205694"/>
    <lineage>
        <taxon>Eukaryota</taxon>
        <taxon>Viridiplantae</taxon>
        <taxon>Streptophyta</taxon>
        <taxon>Embryophyta</taxon>
        <taxon>Tracheophyta</taxon>
        <taxon>Spermatophyta</taxon>
        <taxon>Magnoliopsida</taxon>
        <taxon>eudicotyledons</taxon>
        <taxon>Gunneridae</taxon>
        <taxon>Pentapetalae</taxon>
        <taxon>asterids</taxon>
        <taxon>lamiids</taxon>
        <taxon>Lamiales</taxon>
        <taxon>Oleaceae</taxon>
        <taxon>Forsythieae</taxon>
        <taxon>Forsythia</taxon>
    </lineage>
</organism>
<accession>A0ABD1UZI8</accession>
<reference evidence="8" key="1">
    <citation type="submission" date="2024-07" db="EMBL/GenBank/DDBJ databases">
        <title>Two chromosome-level genome assemblies of Korean endemic species Abeliophyllum distichum and Forsythia ovata (Oleaceae).</title>
        <authorList>
            <person name="Jang H."/>
        </authorList>
    </citation>
    <scope>NUCLEOTIDE SEQUENCE [LARGE SCALE GENOMIC DNA]</scope>
</reference>
<evidence type="ECO:0000256" key="4">
    <source>
        <dbReference type="PROSITE-ProRule" id="PRU01343"/>
    </source>
</evidence>
<dbReference type="InterPro" id="IPR010666">
    <property type="entry name" value="Znf_GRF"/>
</dbReference>
<dbReference type="Proteomes" id="UP001604277">
    <property type="component" value="Unassembled WGS sequence"/>
</dbReference>
<keyword evidence="8" id="KW-1185">Reference proteome</keyword>
<keyword evidence="1" id="KW-0479">Metal-binding</keyword>
<gene>
    <name evidence="7" type="ORF">Fot_22466</name>
</gene>
<feature type="transmembrane region" description="Helical" evidence="5">
    <location>
        <begin position="133"/>
        <end position="151"/>
    </location>
</feature>
<dbReference type="PROSITE" id="PS51999">
    <property type="entry name" value="ZF_GRF"/>
    <property type="match status" value="1"/>
</dbReference>
<keyword evidence="2 4" id="KW-0863">Zinc-finger</keyword>
<dbReference type="Pfam" id="PF06839">
    <property type="entry name" value="Zn_ribbon_GRF"/>
    <property type="match status" value="1"/>
</dbReference>
<keyword evidence="5" id="KW-1133">Transmembrane helix</keyword>
<dbReference type="AlphaFoldDB" id="A0ABD1UZI8"/>
<dbReference type="GO" id="GO:0008270">
    <property type="term" value="F:zinc ion binding"/>
    <property type="evidence" value="ECO:0007669"/>
    <property type="project" value="UniProtKB-KW"/>
</dbReference>
<feature type="transmembrane region" description="Helical" evidence="5">
    <location>
        <begin position="93"/>
        <end position="113"/>
    </location>
</feature>
<evidence type="ECO:0000256" key="5">
    <source>
        <dbReference type="SAM" id="Phobius"/>
    </source>
</evidence>
<feature type="domain" description="GRF-type" evidence="6">
    <location>
        <begin position="16"/>
        <end position="58"/>
    </location>
</feature>
<evidence type="ECO:0000256" key="1">
    <source>
        <dbReference type="ARBA" id="ARBA00022723"/>
    </source>
</evidence>
<name>A0ABD1UZI8_9LAMI</name>
<comment type="caution">
    <text evidence="7">The sequence shown here is derived from an EMBL/GenBank/DDBJ whole genome shotgun (WGS) entry which is preliminary data.</text>
</comment>
<keyword evidence="3" id="KW-0862">Zinc</keyword>
<dbReference type="EMBL" id="JBFOLJ010000006">
    <property type="protein sequence ID" value="KAL2529865.1"/>
    <property type="molecule type" value="Genomic_DNA"/>
</dbReference>
<evidence type="ECO:0000259" key="6">
    <source>
        <dbReference type="PROSITE" id="PS51999"/>
    </source>
</evidence>
<dbReference type="PANTHER" id="PTHR33248">
    <property type="entry name" value="ZINC ION-BINDING PROTEIN"/>
    <property type="match status" value="1"/>
</dbReference>
<evidence type="ECO:0000256" key="3">
    <source>
        <dbReference type="ARBA" id="ARBA00022833"/>
    </source>
</evidence>
<keyword evidence="5" id="KW-0472">Membrane</keyword>
<evidence type="ECO:0000313" key="8">
    <source>
        <dbReference type="Proteomes" id="UP001604277"/>
    </source>
</evidence>
<evidence type="ECO:0000313" key="7">
    <source>
        <dbReference type="EMBL" id="KAL2529865.1"/>
    </source>
</evidence>
<keyword evidence="5" id="KW-0812">Transmembrane</keyword>
<evidence type="ECO:0000256" key="2">
    <source>
        <dbReference type="ARBA" id="ARBA00022771"/>
    </source>
</evidence>
<protein>
    <submittedName>
        <fullName evidence="7">GRF-type domain-containing protein</fullName>
    </submittedName>
</protein>